<name>A0A379TDE9_SALER</name>
<organism evidence="1 2">
    <name type="scientific">Salmonella enterica subsp. arizonae</name>
    <dbReference type="NCBI Taxonomy" id="59203"/>
    <lineage>
        <taxon>Bacteria</taxon>
        <taxon>Pseudomonadati</taxon>
        <taxon>Pseudomonadota</taxon>
        <taxon>Gammaproteobacteria</taxon>
        <taxon>Enterobacterales</taxon>
        <taxon>Enterobacteriaceae</taxon>
        <taxon>Salmonella</taxon>
    </lineage>
</organism>
<dbReference type="SUPFAM" id="SSF48557">
    <property type="entry name" value="L-aspartase-like"/>
    <property type="match status" value="1"/>
</dbReference>
<dbReference type="EMBL" id="UGXG01000002">
    <property type="protein sequence ID" value="SUG48677.1"/>
    <property type="molecule type" value="Genomic_DNA"/>
</dbReference>
<accession>A0A379TDE9</accession>
<keyword evidence="1" id="KW-0456">Lyase</keyword>
<reference evidence="1 2" key="1">
    <citation type="submission" date="2018-06" db="EMBL/GenBank/DDBJ databases">
        <authorList>
            <consortium name="Pathogen Informatics"/>
            <person name="Doyle S."/>
        </authorList>
    </citation>
    <scope>NUCLEOTIDE SEQUENCE [LARGE SCALE GENOMIC DNA]</scope>
    <source>
        <strain evidence="1 2">NCTC8297</strain>
    </source>
</reference>
<dbReference type="Gene3D" id="1.20.200.10">
    <property type="entry name" value="Fumarase/aspartase (Central domain)"/>
    <property type="match status" value="1"/>
</dbReference>
<dbReference type="Pfam" id="PF00221">
    <property type="entry name" value="Lyase_aromatic"/>
    <property type="match status" value="1"/>
</dbReference>
<dbReference type="AlphaFoldDB" id="A0A379TDE9"/>
<proteinExistence type="predicted"/>
<sequence>MAPQASTAFALRGLFEAQELFASAVVCGALTTEAVLGSRRPFDARIHAARGQQGAN</sequence>
<evidence type="ECO:0000313" key="2">
    <source>
        <dbReference type="Proteomes" id="UP000254741"/>
    </source>
</evidence>
<protein>
    <submittedName>
        <fullName evidence="1">Histidine ammonia-lyase</fullName>
        <ecNumber evidence="1">4.3.1.3</ecNumber>
    </submittedName>
</protein>
<dbReference type="InterPro" id="IPR001106">
    <property type="entry name" value="Aromatic_Lyase"/>
</dbReference>
<gene>
    <name evidence="1" type="primary">hutH_2</name>
    <name evidence="1" type="ORF">NCTC8297_03982</name>
</gene>
<evidence type="ECO:0000313" key="1">
    <source>
        <dbReference type="EMBL" id="SUG48677.1"/>
    </source>
</evidence>
<dbReference type="GO" id="GO:0004397">
    <property type="term" value="F:histidine ammonia-lyase activity"/>
    <property type="evidence" value="ECO:0007669"/>
    <property type="project" value="UniProtKB-EC"/>
</dbReference>
<dbReference type="Proteomes" id="UP000254741">
    <property type="component" value="Unassembled WGS sequence"/>
</dbReference>
<dbReference type="InterPro" id="IPR008948">
    <property type="entry name" value="L-Aspartase-like"/>
</dbReference>
<dbReference type="EC" id="4.3.1.3" evidence="1"/>